<dbReference type="Pfam" id="PF01196">
    <property type="entry name" value="Ribosomal_L17"/>
    <property type="match status" value="1"/>
</dbReference>
<name>A0ABV3Z5E3_9PROT</name>
<comment type="subunit">
    <text evidence="4">Part of the 50S ribosomal subunit. Contacts protein L32.</text>
</comment>
<dbReference type="PROSITE" id="PS01167">
    <property type="entry name" value="RIBOSOMAL_L17"/>
    <property type="match status" value="1"/>
</dbReference>
<accession>A0ABV3Z5E3</accession>
<keyword evidence="3 4" id="KW-0687">Ribonucleoprotein</keyword>
<sequence length="145" mass="16480">MRHGLAQRKLNRTHEHRKAMFANMACALIKHEQITTTLPKAKELRPIVEKLVTMAKHAGKDSDRSLHLRRLAIARIRDKDMAKKLFDTLGPRYSERDGGYIRIMKAGFRYGDNAPLAVIEFVDRDEDAKGLDSGPVIAVDQDDDE</sequence>
<protein>
    <recommendedName>
        <fullName evidence="4">Large ribosomal subunit protein bL17</fullName>
    </recommendedName>
</protein>
<comment type="similarity">
    <text evidence="1 4 5">Belongs to the bacterial ribosomal protein bL17 family.</text>
</comment>
<evidence type="ECO:0000256" key="4">
    <source>
        <dbReference type="HAMAP-Rule" id="MF_01368"/>
    </source>
</evidence>
<dbReference type="PANTHER" id="PTHR14413">
    <property type="entry name" value="RIBOSOMAL PROTEIN L17"/>
    <property type="match status" value="1"/>
</dbReference>
<dbReference type="Gene3D" id="3.90.1030.10">
    <property type="entry name" value="Ribosomal protein L17"/>
    <property type="match status" value="1"/>
</dbReference>
<dbReference type="InterPro" id="IPR036373">
    <property type="entry name" value="Ribosomal_bL17_sf"/>
</dbReference>
<dbReference type="RefSeq" id="WP_369314009.1">
    <property type="nucleotide sequence ID" value="NZ_JBEHZE010000001.1"/>
</dbReference>
<dbReference type="EMBL" id="JBEHZE010000001">
    <property type="protein sequence ID" value="MEX6634016.1"/>
    <property type="molecule type" value="Genomic_DNA"/>
</dbReference>
<dbReference type="InterPro" id="IPR047859">
    <property type="entry name" value="Ribosomal_bL17_CS"/>
</dbReference>
<dbReference type="GO" id="GO:0005840">
    <property type="term" value="C:ribosome"/>
    <property type="evidence" value="ECO:0007669"/>
    <property type="project" value="UniProtKB-KW"/>
</dbReference>
<evidence type="ECO:0000256" key="5">
    <source>
        <dbReference type="RuleBase" id="RU000660"/>
    </source>
</evidence>
<evidence type="ECO:0000256" key="3">
    <source>
        <dbReference type="ARBA" id="ARBA00023274"/>
    </source>
</evidence>
<evidence type="ECO:0000313" key="7">
    <source>
        <dbReference type="Proteomes" id="UP001560685"/>
    </source>
</evidence>
<dbReference type="PANTHER" id="PTHR14413:SF16">
    <property type="entry name" value="LARGE RIBOSOMAL SUBUNIT PROTEIN BL17M"/>
    <property type="match status" value="1"/>
</dbReference>
<dbReference type="Proteomes" id="UP001560685">
    <property type="component" value="Unassembled WGS sequence"/>
</dbReference>
<proteinExistence type="inferred from homology"/>
<dbReference type="HAMAP" id="MF_01368">
    <property type="entry name" value="Ribosomal_bL17"/>
    <property type="match status" value="1"/>
</dbReference>
<gene>
    <name evidence="4 6" type="primary">rplQ</name>
    <name evidence="6" type="ORF">ABFZ84_10685</name>
</gene>
<reference evidence="6 7" key="1">
    <citation type="submission" date="2024-05" db="EMBL/GenBank/DDBJ databases">
        <title>Three bacterial strains, DH-69, EH-24, and ECK-19 isolated from coastal sediments.</title>
        <authorList>
            <person name="Ye Y.-Q."/>
            <person name="Du Z.-J."/>
        </authorList>
    </citation>
    <scope>NUCLEOTIDE SEQUENCE [LARGE SCALE GENOMIC DNA]</scope>
    <source>
        <strain evidence="6 7">ECK-19</strain>
    </source>
</reference>
<evidence type="ECO:0000313" key="6">
    <source>
        <dbReference type="EMBL" id="MEX6634016.1"/>
    </source>
</evidence>
<dbReference type="NCBIfam" id="TIGR00059">
    <property type="entry name" value="L17"/>
    <property type="match status" value="1"/>
</dbReference>
<comment type="caution">
    <text evidence="6">The sequence shown here is derived from an EMBL/GenBank/DDBJ whole genome shotgun (WGS) entry which is preliminary data.</text>
</comment>
<keyword evidence="7" id="KW-1185">Reference proteome</keyword>
<dbReference type="InterPro" id="IPR000456">
    <property type="entry name" value="Ribosomal_bL17"/>
</dbReference>
<evidence type="ECO:0000256" key="2">
    <source>
        <dbReference type="ARBA" id="ARBA00022980"/>
    </source>
</evidence>
<organism evidence="6 7">
    <name type="scientific">Hyphococcus lacteus</name>
    <dbReference type="NCBI Taxonomy" id="3143536"/>
    <lineage>
        <taxon>Bacteria</taxon>
        <taxon>Pseudomonadati</taxon>
        <taxon>Pseudomonadota</taxon>
        <taxon>Alphaproteobacteria</taxon>
        <taxon>Parvularculales</taxon>
        <taxon>Parvularculaceae</taxon>
        <taxon>Hyphococcus</taxon>
    </lineage>
</organism>
<evidence type="ECO:0000256" key="1">
    <source>
        <dbReference type="ARBA" id="ARBA00008777"/>
    </source>
</evidence>
<dbReference type="SUPFAM" id="SSF64263">
    <property type="entry name" value="Prokaryotic ribosomal protein L17"/>
    <property type="match status" value="1"/>
</dbReference>
<keyword evidence="2 4" id="KW-0689">Ribosomal protein</keyword>